<keyword evidence="1 4" id="KW-0812">Transmembrane</keyword>
<name>A0A0F9FW93_9ZZZZ</name>
<gene>
    <name evidence="5" type="ORF">LCGC14_1983700</name>
</gene>
<dbReference type="GO" id="GO:0005524">
    <property type="term" value="F:ATP binding"/>
    <property type="evidence" value="ECO:0007669"/>
    <property type="project" value="InterPro"/>
</dbReference>
<evidence type="ECO:0000256" key="2">
    <source>
        <dbReference type="ARBA" id="ARBA00022989"/>
    </source>
</evidence>
<evidence type="ECO:0000256" key="1">
    <source>
        <dbReference type="ARBA" id="ARBA00022692"/>
    </source>
</evidence>
<evidence type="ECO:0000313" key="5">
    <source>
        <dbReference type="EMBL" id="KKL82541.1"/>
    </source>
</evidence>
<feature type="transmembrane region" description="Helical" evidence="4">
    <location>
        <begin position="83"/>
        <end position="107"/>
    </location>
</feature>
<keyword evidence="2 4" id="KW-1133">Transmembrane helix</keyword>
<sequence>MQKSKIDLNHTSVEYSPGKDPFEKARNKSSRSWILKHMFHGPNKILLFIVFFTTIISANLNSITYIVLGNALVDFMLGNYSTLLHYVILILLLNLGTPILRVISFMLREI</sequence>
<keyword evidence="3 4" id="KW-0472">Membrane</keyword>
<dbReference type="GO" id="GO:0016020">
    <property type="term" value="C:membrane"/>
    <property type="evidence" value="ECO:0007669"/>
    <property type="project" value="InterPro"/>
</dbReference>
<proteinExistence type="predicted"/>
<protein>
    <submittedName>
        <fullName evidence="5">Uncharacterized protein</fullName>
    </submittedName>
</protein>
<evidence type="ECO:0000256" key="3">
    <source>
        <dbReference type="ARBA" id="ARBA00023136"/>
    </source>
</evidence>
<reference evidence="5" key="1">
    <citation type="journal article" date="2015" name="Nature">
        <title>Complex archaea that bridge the gap between prokaryotes and eukaryotes.</title>
        <authorList>
            <person name="Spang A."/>
            <person name="Saw J.H."/>
            <person name="Jorgensen S.L."/>
            <person name="Zaremba-Niedzwiedzka K."/>
            <person name="Martijn J."/>
            <person name="Lind A.E."/>
            <person name="van Eijk R."/>
            <person name="Schleper C."/>
            <person name="Guy L."/>
            <person name="Ettema T.J."/>
        </authorList>
    </citation>
    <scope>NUCLEOTIDE SEQUENCE</scope>
</reference>
<organism evidence="5">
    <name type="scientific">marine sediment metagenome</name>
    <dbReference type="NCBI Taxonomy" id="412755"/>
    <lineage>
        <taxon>unclassified sequences</taxon>
        <taxon>metagenomes</taxon>
        <taxon>ecological metagenomes</taxon>
    </lineage>
</organism>
<dbReference type="InterPro" id="IPR036640">
    <property type="entry name" value="ABC1_TM_sf"/>
</dbReference>
<feature type="non-terminal residue" evidence="5">
    <location>
        <position position="110"/>
    </location>
</feature>
<dbReference type="AlphaFoldDB" id="A0A0F9FW93"/>
<accession>A0A0F9FW93</accession>
<comment type="caution">
    <text evidence="5">The sequence shown here is derived from an EMBL/GenBank/DDBJ whole genome shotgun (WGS) entry which is preliminary data.</text>
</comment>
<dbReference type="SUPFAM" id="SSF90123">
    <property type="entry name" value="ABC transporter transmembrane region"/>
    <property type="match status" value="1"/>
</dbReference>
<evidence type="ECO:0000256" key="4">
    <source>
        <dbReference type="SAM" id="Phobius"/>
    </source>
</evidence>
<feature type="transmembrane region" description="Helical" evidence="4">
    <location>
        <begin position="45"/>
        <end position="68"/>
    </location>
</feature>
<dbReference type="EMBL" id="LAZR01022250">
    <property type="protein sequence ID" value="KKL82541.1"/>
    <property type="molecule type" value="Genomic_DNA"/>
</dbReference>